<dbReference type="GO" id="GO:0005829">
    <property type="term" value="C:cytosol"/>
    <property type="evidence" value="ECO:0007669"/>
    <property type="project" value="TreeGrafter"/>
</dbReference>
<dbReference type="PROSITE" id="PS50001">
    <property type="entry name" value="SH2"/>
    <property type="match status" value="1"/>
</dbReference>
<dbReference type="InterPro" id="IPR045046">
    <property type="entry name" value="Vps9-like"/>
</dbReference>
<evidence type="ECO:0000259" key="4">
    <source>
        <dbReference type="PROSITE" id="PS50001"/>
    </source>
</evidence>
<dbReference type="OrthoDB" id="10013007at2759"/>
<dbReference type="GO" id="GO:0005096">
    <property type="term" value="F:GTPase activator activity"/>
    <property type="evidence" value="ECO:0007669"/>
    <property type="project" value="UniProtKB-KW"/>
</dbReference>
<feature type="compositionally biased region" description="Low complexity" evidence="3">
    <location>
        <begin position="206"/>
        <end position="220"/>
    </location>
</feature>
<feature type="compositionally biased region" description="Basic and acidic residues" evidence="3">
    <location>
        <begin position="637"/>
        <end position="655"/>
    </location>
</feature>
<dbReference type="SMART" id="SM00167">
    <property type="entry name" value="VPS9"/>
    <property type="match status" value="1"/>
</dbReference>
<evidence type="ECO:0000259" key="5">
    <source>
        <dbReference type="PROSITE" id="PS51205"/>
    </source>
</evidence>
<evidence type="ECO:0000256" key="1">
    <source>
        <dbReference type="ARBA" id="ARBA00022468"/>
    </source>
</evidence>
<dbReference type="Gene3D" id="1.20.1050.80">
    <property type="entry name" value="VPS9 domain"/>
    <property type="match status" value="1"/>
</dbReference>
<dbReference type="SMART" id="SM00252">
    <property type="entry name" value="SH2"/>
    <property type="match status" value="1"/>
</dbReference>
<evidence type="ECO:0000313" key="6">
    <source>
        <dbReference type="Proteomes" id="UP000515152"/>
    </source>
</evidence>
<evidence type="ECO:0000256" key="3">
    <source>
        <dbReference type="SAM" id="MobiDB-lite"/>
    </source>
</evidence>
<dbReference type="Proteomes" id="UP000515152">
    <property type="component" value="Chromosome 18"/>
</dbReference>
<dbReference type="InterPro" id="IPR000980">
    <property type="entry name" value="SH2"/>
</dbReference>
<keyword evidence="6" id="KW-1185">Reference proteome</keyword>
<dbReference type="GO" id="GO:0031267">
    <property type="term" value="F:small GTPase binding"/>
    <property type="evidence" value="ECO:0007669"/>
    <property type="project" value="TreeGrafter"/>
</dbReference>
<feature type="domain" description="SH2" evidence="4">
    <location>
        <begin position="25"/>
        <end position="119"/>
    </location>
</feature>
<feature type="compositionally biased region" description="Low complexity" evidence="3">
    <location>
        <begin position="341"/>
        <end position="356"/>
    </location>
</feature>
<dbReference type="InterPro" id="IPR037191">
    <property type="entry name" value="VPS9_dom_sf"/>
</dbReference>
<feature type="region of interest" description="Disordered" evidence="3">
    <location>
        <begin position="626"/>
        <end position="661"/>
    </location>
</feature>
<dbReference type="InterPro" id="IPR036860">
    <property type="entry name" value="SH2_dom_sf"/>
</dbReference>
<dbReference type="GO" id="GO:0005085">
    <property type="term" value="F:guanyl-nucleotide exchange factor activity"/>
    <property type="evidence" value="ECO:0007669"/>
    <property type="project" value="InterPro"/>
</dbReference>
<reference evidence="7" key="1">
    <citation type="submission" date="2025-08" db="UniProtKB">
        <authorList>
            <consortium name="RefSeq"/>
        </authorList>
    </citation>
    <scope>IDENTIFICATION</scope>
</reference>
<dbReference type="PANTHER" id="PTHR23101">
    <property type="entry name" value="RAB GDP/GTP EXCHANGE FACTOR"/>
    <property type="match status" value="1"/>
</dbReference>
<dbReference type="AlphaFoldDB" id="A0A6P8GQT6"/>
<evidence type="ECO:0000256" key="2">
    <source>
        <dbReference type="PROSITE-ProRule" id="PRU00191"/>
    </source>
</evidence>
<gene>
    <name evidence="7" type="primary">rin1b</name>
</gene>
<feature type="compositionally biased region" description="Low complexity" evidence="3">
    <location>
        <begin position="141"/>
        <end position="168"/>
    </location>
</feature>
<sequence length="773" mass="83375">MEANSLCVQRSLSVLDRLLLTHSIWLQLSITTDSALNILQREPVGTFLVCKCGSSQKKVLCVRVSVDNSSSAVKQRRIREEESTFALEGSALSFPDLCRLVAFYCVSRDVLPFPLELPETIAQASSHTQLEAISHLGSEFWSSQHTSSSSTGSPNGPPAGESGSGSESLAQPTPCFINPLFLQPPEPPQERAASSKRTRFRRSLRVRVSTETSLSQSLGSDSGGPEGGGGGGRDQRLQTNHTLNRRSGAGGGMLKRSPALSPTSEEEDDYMAQDINSSRLSVEQEEEEEQEEQQECTVEEACLSLKTTRAPSLAALDSSSSFSSLEENDDDEDEGEGLGFGRPRPAAAPSSTSANSQRPSLKRMSAAFVCLFAPERRVARLVQQLSRDPRSAFGALVQNFLCGKSQELDALQSLGGGGGAEEVLRGLRTFLTQAKGFLLGSGELEPPIETLVPENEKDLVLEKALYGCILKPLWVALERGMQAAAARDGSLARLTDGLRACQEGCPRQRLGVAAGVGLLDAVGIARACRKLSLMNRTHSPIDKVLLLLQVCKKVYQSLGTPPEQEVMSEHFLPALAYVLVRCNTPLLLLEVLYMMELLQPSWLTGEGGYYLTSAFASLCLLQSQPQAPPPGGMTSEAQEKLREWSRRRGQEKDTHAPSNQNQRLVRVLYQEGGQSVLRTLQWGDGEPASSLALSCATAFAVSQPNCYGLFCRAGCGGGEMKPLPPHALIHEAQAHSDGTLPSLSYLRVDHHTGAVRRLTRGGAVDLGGSVCEE</sequence>
<keyword evidence="1" id="KW-0343">GTPase activation</keyword>
<feature type="domain" description="VPS9" evidence="5">
    <location>
        <begin position="485"/>
        <end position="630"/>
    </location>
</feature>
<keyword evidence="2" id="KW-0727">SH2 domain</keyword>
<dbReference type="SUPFAM" id="SSF109993">
    <property type="entry name" value="VPS9 domain"/>
    <property type="match status" value="1"/>
</dbReference>
<feature type="region of interest" description="Disordered" evidence="3">
    <location>
        <begin position="317"/>
        <end position="359"/>
    </location>
</feature>
<protein>
    <submittedName>
        <fullName evidence="7">Ras and Rab interactor 1</fullName>
    </submittedName>
</protein>
<feature type="compositionally biased region" description="Acidic residues" evidence="3">
    <location>
        <begin position="326"/>
        <end position="336"/>
    </location>
</feature>
<proteinExistence type="predicted"/>
<name>A0A6P8GQT6_CLUHA</name>
<dbReference type="InterPro" id="IPR003123">
    <property type="entry name" value="VPS9"/>
</dbReference>
<feature type="compositionally biased region" description="Gly residues" evidence="3">
    <location>
        <begin position="221"/>
        <end position="232"/>
    </location>
</feature>
<organism evidence="6 7">
    <name type="scientific">Clupea harengus</name>
    <name type="common">Atlantic herring</name>
    <dbReference type="NCBI Taxonomy" id="7950"/>
    <lineage>
        <taxon>Eukaryota</taxon>
        <taxon>Metazoa</taxon>
        <taxon>Chordata</taxon>
        <taxon>Craniata</taxon>
        <taxon>Vertebrata</taxon>
        <taxon>Euteleostomi</taxon>
        <taxon>Actinopterygii</taxon>
        <taxon>Neopterygii</taxon>
        <taxon>Teleostei</taxon>
        <taxon>Clupei</taxon>
        <taxon>Clupeiformes</taxon>
        <taxon>Clupeoidei</taxon>
        <taxon>Clupeidae</taxon>
        <taxon>Clupea</taxon>
    </lineage>
</organism>
<dbReference type="KEGG" id="char:105902944"/>
<dbReference type="GeneID" id="105902944"/>
<dbReference type="CTD" id="101882011"/>
<dbReference type="Gene3D" id="3.30.505.10">
    <property type="entry name" value="SH2 domain"/>
    <property type="match status" value="1"/>
</dbReference>
<dbReference type="Pfam" id="PF23268">
    <property type="entry name" value="RIN1"/>
    <property type="match status" value="1"/>
</dbReference>
<feature type="compositionally biased region" description="Basic residues" evidence="3">
    <location>
        <begin position="194"/>
        <end position="205"/>
    </location>
</feature>
<dbReference type="GO" id="GO:0016192">
    <property type="term" value="P:vesicle-mediated transport"/>
    <property type="evidence" value="ECO:0007669"/>
    <property type="project" value="InterPro"/>
</dbReference>
<dbReference type="SUPFAM" id="SSF55550">
    <property type="entry name" value="SH2 domain"/>
    <property type="match status" value="1"/>
</dbReference>
<accession>A0A6P8GQT6</accession>
<dbReference type="RefSeq" id="XP_031441083.1">
    <property type="nucleotide sequence ID" value="XM_031585223.2"/>
</dbReference>
<feature type="region of interest" description="Disordered" evidence="3">
    <location>
        <begin position="141"/>
        <end position="269"/>
    </location>
</feature>
<dbReference type="PROSITE" id="PS51205">
    <property type="entry name" value="VPS9"/>
    <property type="match status" value="1"/>
</dbReference>
<evidence type="ECO:0000313" key="7">
    <source>
        <dbReference type="RefSeq" id="XP_031441083.1"/>
    </source>
</evidence>
<dbReference type="Pfam" id="PF02204">
    <property type="entry name" value="VPS9"/>
    <property type="match status" value="1"/>
</dbReference>
<dbReference type="PANTHER" id="PTHR23101:SF127">
    <property type="entry name" value="RAS AND RAB INTERACTOR 1-RELATED"/>
    <property type="match status" value="1"/>
</dbReference>
<dbReference type="GO" id="GO:0030139">
    <property type="term" value="C:endocytic vesicle"/>
    <property type="evidence" value="ECO:0007669"/>
    <property type="project" value="TreeGrafter"/>
</dbReference>